<dbReference type="InterPro" id="IPR029044">
    <property type="entry name" value="Nucleotide-diphossugar_trans"/>
</dbReference>
<organism evidence="2 3">
    <name type="scientific">Gaetbulibacter jejuensis</name>
    <dbReference type="NCBI Taxonomy" id="584607"/>
    <lineage>
        <taxon>Bacteria</taxon>
        <taxon>Pseudomonadati</taxon>
        <taxon>Bacteroidota</taxon>
        <taxon>Flavobacteriia</taxon>
        <taxon>Flavobacteriales</taxon>
        <taxon>Flavobacteriaceae</taxon>
        <taxon>Gaetbulibacter</taxon>
    </lineage>
</organism>
<dbReference type="Pfam" id="PF00535">
    <property type="entry name" value="Glycos_transf_2"/>
    <property type="match status" value="1"/>
</dbReference>
<name>A0ABN1JSL6_9FLAO</name>
<sequence>MPKPLISIFTPFKNTAAFLPDCINSIINQSYTHWELLMIDDHSTDNSFEIVNAFAQQDPRIKLLTNSGSGIIDALQLAFKESKGSYVTRMDSDDIMHVDRLQLMLNSLLDYGKKHVAVGKVKYFSDVGISDGYARYETWLNNLTETGSNYSEIYKECVIPSPCWLIHREDFIACDAFHPNRYPEDYDLTFRFYKHNYKCIPCDTVLHHWRDYSYRSSRTHEHYAENTFLELKLHYFLELDYNSNRTLTVWGAGAKGKSIAKQLKAKQIPFVWICDNPKKIGKSIYGVKLHNFEHLKQLHQPQSIVTVANEQAQQEITSYFKQQQMEPMIDYFFFC</sequence>
<dbReference type="Proteomes" id="UP001500736">
    <property type="component" value="Unassembled WGS sequence"/>
</dbReference>
<dbReference type="CDD" id="cd00761">
    <property type="entry name" value="Glyco_tranf_GTA_type"/>
    <property type="match status" value="1"/>
</dbReference>
<dbReference type="EMBL" id="BAAAGF010000003">
    <property type="protein sequence ID" value="GAA0745859.1"/>
    <property type="molecule type" value="Genomic_DNA"/>
</dbReference>
<proteinExistence type="predicted"/>
<protein>
    <submittedName>
        <fullName evidence="2">Glycosyltransferase</fullName>
    </submittedName>
</protein>
<dbReference type="PANTHER" id="PTHR22916:SF69">
    <property type="entry name" value="BIFUNCTIONAL GLYCOSYLTRANSFERASE PGTA"/>
    <property type="match status" value="1"/>
</dbReference>
<gene>
    <name evidence="2" type="ORF">GCM10009431_21440</name>
</gene>
<evidence type="ECO:0000313" key="3">
    <source>
        <dbReference type="Proteomes" id="UP001500736"/>
    </source>
</evidence>
<dbReference type="PANTHER" id="PTHR22916">
    <property type="entry name" value="GLYCOSYLTRANSFERASE"/>
    <property type="match status" value="1"/>
</dbReference>
<reference evidence="2 3" key="1">
    <citation type="journal article" date="2019" name="Int. J. Syst. Evol. Microbiol.">
        <title>The Global Catalogue of Microorganisms (GCM) 10K type strain sequencing project: providing services to taxonomists for standard genome sequencing and annotation.</title>
        <authorList>
            <consortium name="The Broad Institute Genomics Platform"/>
            <consortium name="The Broad Institute Genome Sequencing Center for Infectious Disease"/>
            <person name="Wu L."/>
            <person name="Ma J."/>
        </authorList>
    </citation>
    <scope>NUCLEOTIDE SEQUENCE [LARGE SCALE GENOMIC DNA]</scope>
    <source>
        <strain evidence="2 3">JCM 15976</strain>
    </source>
</reference>
<keyword evidence="3" id="KW-1185">Reference proteome</keyword>
<accession>A0ABN1JSL6</accession>
<dbReference type="InterPro" id="IPR001173">
    <property type="entry name" value="Glyco_trans_2-like"/>
</dbReference>
<dbReference type="RefSeq" id="WP_425545559.1">
    <property type="nucleotide sequence ID" value="NZ_BAAAGF010000003.1"/>
</dbReference>
<evidence type="ECO:0000313" key="2">
    <source>
        <dbReference type="EMBL" id="GAA0745859.1"/>
    </source>
</evidence>
<evidence type="ECO:0000259" key="1">
    <source>
        <dbReference type="Pfam" id="PF00535"/>
    </source>
</evidence>
<feature type="domain" description="Glycosyltransferase 2-like" evidence="1">
    <location>
        <begin position="7"/>
        <end position="171"/>
    </location>
</feature>
<comment type="caution">
    <text evidence="2">The sequence shown here is derived from an EMBL/GenBank/DDBJ whole genome shotgun (WGS) entry which is preliminary data.</text>
</comment>
<dbReference type="Gene3D" id="3.90.550.10">
    <property type="entry name" value="Spore Coat Polysaccharide Biosynthesis Protein SpsA, Chain A"/>
    <property type="match status" value="1"/>
</dbReference>
<dbReference type="SUPFAM" id="SSF53448">
    <property type="entry name" value="Nucleotide-diphospho-sugar transferases"/>
    <property type="match status" value="1"/>
</dbReference>